<keyword evidence="2" id="KW-0964">Secreted</keyword>
<evidence type="ECO:0000256" key="2">
    <source>
        <dbReference type="ARBA" id="ARBA00022525"/>
    </source>
</evidence>
<keyword evidence="3" id="KW-0732">Signal</keyword>
<evidence type="ECO:0000313" key="7">
    <source>
        <dbReference type="Proteomes" id="UP000664034"/>
    </source>
</evidence>
<name>A0A939GHF0_9BACT</name>
<dbReference type="InterPro" id="IPR035986">
    <property type="entry name" value="PKD_dom_sf"/>
</dbReference>
<keyword evidence="7" id="KW-1185">Reference proteome</keyword>
<feature type="domain" description="SD-repeat containing protein B" evidence="5">
    <location>
        <begin position="1171"/>
        <end position="1295"/>
    </location>
</feature>
<comment type="subcellular location">
    <subcellularLocation>
        <location evidence="1">Secreted</location>
    </subcellularLocation>
</comment>
<organism evidence="6 7">
    <name type="scientific">Fibrella rubiginis</name>
    <dbReference type="NCBI Taxonomy" id="2817060"/>
    <lineage>
        <taxon>Bacteria</taxon>
        <taxon>Pseudomonadati</taxon>
        <taxon>Bacteroidota</taxon>
        <taxon>Cytophagia</taxon>
        <taxon>Cytophagales</taxon>
        <taxon>Spirosomataceae</taxon>
        <taxon>Fibrella</taxon>
    </lineage>
</organism>
<feature type="domain" description="DUF11" evidence="4">
    <location>
        <begin position="615"/>
        <end position="729"/>
    </location>
</feature>
<sequence>MTTGRLWSYVVYILLAFKLTISHAQTPTPVVGIPCYVNGPSAGSPLDAFVGVYYNSEQGANSLSTGASAISHLATFGQIGSTWGAAYDSRINSFYAAASLKRHSGYGPSGSGAIYKISANSAATSVGLLINLNGATGTLPGGGAVTINTGGATDHGNLGTNSTDPGTDNPAFSLAGKSSLGDIDISPTKNTLWVVNIAGRQLVEVNISNPSSAVVGKVYPITTASTGVTPADGQLRPWGLEVAADGSVYLGAVASAEDVTPAAPTIAGPIDLNSTSSRESIANRAKLIGYIFRLNKLTGNFTQVAAVNLNYLRGTPGVGSNNTAEWVPWYDSYSNGFPNTGDGYFQLYPQPLIADIEIVDDGSMLISVMDRFGLQTGSEGNSKPGATVTFDERGRASGDVLRVLPSGSGWSSTISQTYGDVMSVPEDEAALGGIAYKSGTNEFLSVTVDAINASSNGLSVIGLDPPSLIDNQDLVSYSGAPGVGTNPLLGSKGLALGDVEIGTVGAVAVCTIPSAISVVVSNPTCAGLLPVNDGSITLTSVANADRFAVSGGSSYTGTTTYASASAIIGVPTTLISGIPNAGGTYTIRFFNGADDCKTDYTVTVAAASCIPSTIDLSVTKIRSSAQQSTVGGAVTFKVVVKNNGTTPATNIVVNDLLALADFSGVSGVGSQGGYTAGTGDWAVGTLSAGASATLTVTATVIREGISYNTASLLSVTEGDINPNNNIDRACVTVPVALTGTQTYTATVPAQYSAVEWFKDGASVATGNSLVINTSGVYTFTAPNGGCAAGTCCPLIVQACSLSATAAVNGLPTNTQCANLPATLTAQASPAGSYTYAWAAPAGVTLTGANTATATTGTLAPGVYSFTVTVSSNPNCLATAVTTLTVTAPPSLVVSNTTICAGQSVNWCFDLVNTGPSGSNTQLFGSLADAKAFTNVLPLPCTLSPTTTVTYVVGRQDANGCVATQLLSITVNAIPDAGPDQVLICEAGMAPTSATLAATAMAGGAWSQSGTNPAMVTFTNPTSESSAVTGLTAPGTYTLVWLANGCSGQVFITVPVCQSITPLLSSIGDKTFVDVNSNGIQDVGDLPLAGVLVTLMQNGTVVATTTTASSGTGVGCYSFTGLTPGIPYSVSFTAPPGFAATTFPTGISAPVTLSAGENNTTVDAGFTPLTGSLGDFVWKDLNNNGLQDVNELGVANVTVQLFTVVGGVMSSTPVATTVTSASGLYAFTGLPQGDYQLKFSLPASETTGCAISGKPNAGNDARDSDIDPLTGLSPVVSLNPSGTGLAANNTTIDMGVQRKAYDPTGYIYCYATNTILTGGTISITGPGSVSITLNGSTGVYQFLTDGTPGSYTLAYTHPNGYSVATVQRPVAGAALDPSGLDGSAMDKDGVVNGWVSLGSQPNSTTTALVDGSATANPYYLVFNVTGGDPYIAENNLPIDCSEPLGSIGHLVWKEVVQDGKYDTATEQGVANVTVKLLEVTSPVGSSVVSTSVVSATVTDGAGKYLFSNLAAGRYVVEFVKTSLPSTCVISPDFQAAGVPDALNSDANPLTGQSPIITLLPTDPTKRDILTVDAALVVPSCKAVCIPIMVTKRR</sequence>
<dbReference type="GO" id="GO:0005576">
    <property type="term" value="C:extracellular region"/>
    <property type="evidence" value="ECO:0007669"/>
    <property type="project" value="UniProtKB-SubCell"/>
</dbReference>
<dbReference type="Pfam" id="PF17210">
    <property type="entry name" value="SdrD_B"/>
    <property type="match status" value="3"/>
</dbReference>
<dbReference type="InterPro" id="IPR013783">
    <property type="entry name" value="Ig-like_fold"/>
</dbReference>
<dbReference type="InterPro" id="IPR051417">
    <property type="entry name" value="SDr/BOS_complex"/>
</dbReference>
<proteinExistence type="predicted"/>
<dbReference type="InterPro" id="IPR033764">
    <property type="entry name" value="Sdr_B"/>
</dbReference>
<dbReference type="Proteomes" id="UP000664034">
    <property type="component" value="Unassembled WGS sequence"/>
</dbReference>
<reference evidence="6" key="1">
    <citation type="submission" date="2021-03" db="EMBL/GenBank/DDBJ databases">
        <title>Fibrella sp. HMF5335 genome sequencing and assembly.</title>
        <authorList>
            <person name="Kang H."/>
            <person name="Kim H."/>
            <person name="Bae S."/>
            <person name="Joh K."/>
        </authorList>
    </citation>
    <scope>NUCLEOTIDE SEQUENCE</scope>
    <source>
        <strain evidence="6">HMF5335</strain>
    </source>
</reference>
<evidence type="ECO:0000256" key="3">
    <source>
        <dbReference type="ARBA" id="ARBA00022729"/>
    </source>
</evidence>
<gene>
    <name evidence="6" type="ORF">J2I47_11870</name>
</gene>
<dbReference type="SUPFAM" id="SSF117074">
    <property type="entry name" value="Hypothetical protein PA1324"/>
    <property type="match status" value="3"/>
</dbReference>
<dbReference type="PANTHER" id="PTHR23303">
    <property type="entry name" value="CARBOXYPEPTIDASE REGULATORY REGION-CONTAINING"/>
    <property type="match status" value="1"/>
</dbReference>
<evidence type="ECO:0000313" key="6">
    <source>
        <dbReference type="EMBL" id="MBO0937244.1"/>
    </source>
</evidence>
<dbReference type="EMBL" id="JAFMYV010000005">
    <property type="protein sequence ID" value="MBO0937244.1"/>
    <property type="molecule type" value="Genomic_DNA"/>
</dbReference>
<dbReference type="NCBIfam" id="TIGR01451">
    <property type="entry name" value="B_ant_repeat"/>
    <property type="match status" value="1"/>
</dbReference>
<evidence type="ECO:0000256" key="1">
    <source>
        <dbReference type="ARBA" id="ARBA00004613"/>
    </source>
</evidence>
<dbReference type="InterPro" id="IPR001434">
    <property type="entry name" value="OmcB-like_DUF11"/>
</dbReference>
<feature type="domain" description="SD-repeat containing protein B" evidence="5">
    <location>
        <begin position="1445"/>
        <end position="1560"/>
    </location>
</feature>
<dbReference type="Gene3D" id="2.60.40.10">
    <property type="entry name" value="Immunoglobulins"/>
    <property type="match status" value="5"/>
</dbReference>
<evidence type="ECO:0000259" key="4">
    <source>
        <dbReference type="Pfam" id="PF01345"/>
    </source>
</evidence>
<accession>A0A939GHF0</accession>
<dbReference type="PANTHER" id="PTHR23303:SF15">
    <property type="entry name" value="COLOSSIN-A"/>
    <property type="match status" value="1"/>
</dbReference>
<evidence type="ECO:0000259" key="5">
    <source>
        <dbReference type="Pfam" id="PF17210"/>
    </source>
</evidence>
<dbReference type="InterPro" id="IPR047589">
    <property type="entry name" value="DUF11_rpt"/>
</dbReference>
<dbReference type="Pfam" id="PF01345">
    <property type="entry name" value="DUF11"/>
    <property type="match status" value="1"/>
</dbReference>
<dbReference type="SUPFAM" id="SSF49299">
    <property type="entry name" value="PKD domain"/>
    <property type="match status" value="1"/>
</dbReference>
<comment type="caution">
    <text evidence="6">The sequence shown here is derived from an EMBL/GenBank/DDBJ whole genome shotgun (WGS) entry which is preliminary data.</text>
</comment>
<protein>
    <submittedName>
        <fullName evidence="6">DUF11 domain-containing protein</fullName>
    </submittedName>
</protein>
<feature type="domain" description="SD-repeat containing protein B" evidence="5">
    <location>
        <begin position="1065"/>
        <end position="1159"/>
    </location>
</feature>
<dbReference type="RefSeq" id="WP_207364795.1">
    <property type="nucleotide sequence ID" value="NZ_JAFMYV010000005.1"/>
</dbReference>